<dbReference type="SUPFAM" id="SSF56935">
    <property type="entry name" value="Porins"/>
    <property type="match status" value="1"/>
</dbReference>
<dbReference type="InterPro" id="IPR012910">
    <property type="entry name" value="Plug_dom"/>
</dbReference>
<evidence type="ECO:0000259" key="10">
    <source>
        <dbReference type="Pfam" id="PF00593"/>
    </source>
</evidence>
<keyword evidence="13" id="KW-1185">Reference proteome</keyword>
<evidence type="ECO:0000256" key="8">
    <source>
        <dbReference type="PROSITE-ProRule" id="PRU01360"/>
    </source>
</evidence>
<evidence type="ECO:0000256" key="7">
    <source>
        <dbReference type="ARBA" id="ARBA00023237"/>
    </source>
</evidence>
<comment type="similarity">
    <text evidence="8 9">Belongs to the TonB-dependent receptor family.</text>
</comment>
<evidence type="ECO:0000256" key="5">
    <source>
        <dbReference type="ARBA" id="ARBA00023077"/>
    </source>
</evidence>
<dbReference type="InterPro" id="IPR036942">
    <property type="entry name" value="Beta-barrel_TonB_sf"/>
</dbReference>
<comment type="subcellular location">
    <subcellularLocation>
        <location evidence="1 8">Cell outer membrane</location>
        <topology evidence="1 8">Multi-pass membrane protein</topology>
    </subcellularLocation>
</comment>
<dbReference type="InterPro" id="IPR039426">
    <property type="entry name" value="TonB-dep_rcpt-like"/>
</dbReference>
<evidence type="ECO:0000256" key="2">
    <source>
        <dbReference type="ARBA" id="ARBA00022448"/>
    </source>
</evidence>
<dbReference type="Proteomes" id="UP001060414">
    <property type="component" value="Chromosome"/>
</dbReference>
<keyword evidence="6 8" id="KW-0472">Membrane</keyword>
<evidence type="ECO:0000256" key="3">
    <source>
        <dbReference type="ARBA" id="ARBA00022452"/>
    </source>
</evidence>
<sequence length="668" mass="74398">MKQVLLALGGLFLVVLAGLAVPTLGKARSLTDFSLEELMAMEVTTPAKSPRRFDQTPAAVFVITAEDIRRSGATTIPDLLRMVPGMQVAHIDGNKWAVSARGFNSRFANKLLVLIDGRSVYTPTFSGVYWDVQDTLLADIERIEVIRGPGGSLWGANAVNGIVNIITKSARDTQGGLAQARAGNLERGGGALRYGGKSGQNHYWRGFVQYFDRGPHHALPGETAEDDWQSWRGGFRSDRYPAPDEQLTLQGEAYGSRAGAARTEHLFTAPFVRTNTEPTQTNGGFLLARRSWEVSPAARNRLQAFVDHFQRRRNLLDEDERRTTLDVDFQNELALAAERKLTWGLGYRVSRGSFSGGQVVTYHPQRQTEHLLSVFAQAELPLVEERLTLYAGSKAEHFSSVGLEIQPSLRLLWTPSSRHSLWASAARAVGIPSRADQEALIILAVVPSDPPLPLTSQGNPNIKAESLKAFEIGYRALLNDSLSLDIATFYNIYDDLRNFEGEPAAFTLPAPLPPMTALYTSRNNETKVHSQGVEVALSWQAHQRLRLMGAYSYIDLRVKPRLGVEDFDFSAQKTPRHQASLRTWLDLPREWELNTWLRYVDALERGPVPSYVELDAKLSWAPRANLTLALVGRNLLDGRHQEFPLETFLKNSVTEVRRQVFAEAVLTF</sequence>
<protein>
    <submittedName>
        <fullName evidence="12">TonB-dependent receptor</fullName>
    </submittedName>
</protein>
<reference evidence="12" key="1">
    <citation type="journal article" date="2022" name="Environ. Microbiol.">
        <title>Geoalkalibacter halelectricus SAP #1 sp. nov. possessing extracellular electron transfer and mineral#reducing capabilities from a haloalkaline environment.</title>
        <authorList>
            <person name="Yadav S."/>
            <person name="Singh R."/>
            <person name="Sundharam S.S."/>
            <person name="Chaudhary S."/>
            <person name="Krishnamurthi S."/>
            <person name="Patil S.A."/>
        </authorList>
    </citation>
    <scope>NUCLEOTIDE SEQUENCE</scope>
    <source>
        <strain evidence="12">SAP-1</strain>
    </source>
</reference>
<dbReference type="PROSITE" id="PS52016">
    <property type="entry name" value="TONB_DEPENDENT_REC_3"/>
    <property type="match status" value="1"/>
</dbReference>
<keyword evidence="12" id="KW-0675">Receptor</keyword>
<dbReference type="InterPro" id="IPR000531">
    <property type="entry name" value="Beta-barrel_TonB"/>
</dbReference>
<gene>
    <name evidence="12" type="ORF">L9S41_00605</name>
</gene>
<dbReference type="Pfam" id="PF00593">
    <property type="entry name" value="TonB_dep_Rec_b-barrel"/>
    <property type="match status" value="1"/>
</dbReference>
<proteinExistence type="inferred from homology"/>
<evidence type="ECO:0000256" key="6">
    <source>
        <dbReference type="ARBA" id="ARBA00023136"/>
    </source>
</evidence>
<dbReference type="Gene3D" id="2.40.170.20">
    <property type="entry name" value="TonB-dependent receptor, beta-barrel domain"/>
    <property type="match status" value="1"/>
</dbReference>
<keyword evidence="4 8" id="KW-0812">Transmembrane</keyword>
<evidence type="ECO:0000313" key="12">
    <source>
        <dbReference type="EMBL" id="UWZ79914.1"/>
    </source>
</evidence>
<dbReference type="Gene3D" id="2.170.130.10">
    <property type="entry name" value="TonB-dependent receptor, plug domain"/>
    <property type="match status" value="1"/>
</dbReference>
<accession>A0ABY5ZM32</accession>
<organism evidence="12 13">
    <name type="scientific">Geoalkalibacter halelectricus</name>
    <dbReference type="NCBI Taxonomy" id="2847045"/>
    <lineage>
        <taxon>Bacteria</taxon>
        <taxon>Pseudomonadati</taxon>
        <taxon>Thermodesulfobacteriota</taxon>
        <taxon>Desulfuromonadia</taxon>
        <taxon>Desulfuromonadales</taxon>
        <taxon>Geoalkalibacteraceae</taxon>
        <taxon>Geoalkalibacter</taxon>
    </lineage>
</organism>
<evidence type="ECO:0000256" key="4">
    <source>
        <dbReference type="ARBA" id="ARBA00022692"/>
    </source>
</evidence>
<dbReference type="InterPro" id="IPR037066">
    <property type="entry name" value="Plug_dom_sf"/>
</dbReference>
<keyword evidence="5 9" id="KW-0798">TonB box</keyword>
<dbReference type="PANTHER" id="PTHR30069">
    <property type="entry name" value="TONB-DEPENDENT OUTER MEMBRANE RECEPTOR"/>
    <property type="match status" value="1"/>
</dbReference>
<evidence type="ECO:0000256" key="1">
    <source>
        <dbReference type="ARBA" id="ARBA00004571"/>
    </source>
</evidence>
<evidence type="ECO:0000256" key="9">
    <source>
        <dbReference type="RuleBase" id="RU003357"/>
    </source>
</evidence>
<evidence type="ECO:0000259" key="11">
    <source>
        <dbReference type="Pfam" id="PF07715"/>
    </source>
</evidence>
<dbReference type="CDD" id="cd01347">
    <property type="entry name" value="ligand_gated_channel"/>
    <property type="match status" value="1"/>
</dbReference>
<feature type="domain" description="TonB-dependent receptor-like beta-barrel" evidence="10">
    <location>
        <begin position="189"/>
        <end position="635"/>
    </location>
</feature>
<dbReference type="EMBL" id="CP092109">
    <property type="protein sequence ID" value="UWZ79914.1"/>
    <property type="molecule type" value="Genomic_DNA"/>
</dbReference>
<dbReference type="PANTHER" id="PTHR30069:SF27">
    <property type="entry name" value="BLL4766 PROTEIN"/>
    <property type="match status" value="1"/>
</dbReference>
<name>A0ABY5ZM32_9BACT</name>
<dbReference type="RefSeq" id="WP_260748267.1">
    <property type="nucleotide sequence ID" value="NZ_CP092109.1"/>
</dbReference>
<keyword evidence="2 8" id="KW-0813">Transport</keyword>
<feature type="domain" description="TonB-dependent receptor plug" evidence="11">
    <location>
        <begin position="55"/>
        <end position="162"/>
    </location>
</feature>
<evidence type="ECO:0000313" key="13">
    <source>
        <dbReference type="Proteomes" id="UP001060414"/>
    </source>
</evidence>
<keyword evidence="3 8" id="KW-1134">Transmembrane beta strand</keyword>
<dbReference type="Pfam" id="PF07715">
    <property type="entry name" value="Plug"/>
    <property type="match status" value="1"/>
</dbReference>
<keyword evidence="7 8" id="KW-0998">Cell outer membrane</keyword>